<sequence length="123" mass="14765">MFRDRHEHGQWLSSDFKIKDEDPNKLMFGDKEVTIFRVKEPGKIPWKEVGVEYIVEARADKSSADYYENHTRNHVHYIDMSDSIFKNHLSALAKILRLRRLRMWLAGLPSYKLYHKTQMPPRY</sequence>
<dbReference type="AlphaFoldDB" id="K4AGP4"/>
<dbReference type="eggNOG" id="KOG0657">
    <property type="taxonomic scope" value="Eukaryota"/>
</dbReference>
<dbReference type="OrthoDB" id="679823at2759"/>
<dbReference type="SUPFAM" id="SSF51735">
    <property type="entry name" value="NAD(P)-binding Rossmann-fold domains"/>
    <property type="match status" value="1"/>
</dbReference>
<evidence type="ECO:0000313" key="3">
    <source>
        <dbReference type="Proteomes" id="UP000004995"/>
    </source>
</evidence>
<keyword evidence="3" id="KW-1185">Reference proteome</keyword>
<gene>
    <name evidence="1" type="ORF">SETIT_9G103100v2</name>
</gene>
<dbReference type="Proteomes" id="UP000004995">
    <property type="component" value="Unassembled WGS sequence"/>
</dbReference>
<evidence type="ECO:0000313" key="1">
    <source>
        <dbReference type="EMBL" id="RCV41030.1"/>
    </source>
</evidence>
<dbReference type="Gramene" id="KQK87243">
    <property type="protein sequence ID" value="KQK87243"/>
    <property type="gene ID" value="SETIT_038051mg"/>
</dbReference>
<reference evidence="1 3" key="1">
    <citation type="journal article" date="2012" name="Nat. Biotechnol.">
        <title>Reference genome sequence of the model plant Setaria.</title>
        <authorList>
            <person name="Bennetzen J.L."/>
            <person name="Schmutz J."/>
            <person name="Wang H."/>
            <person name="Percifield R."/>
            <person name="Hawkins J."/>
            <person name="Pontaroli A.C."/>
            <person name="Estep M."/>
            <person name="Feng L."/>
            <person name="Vaughn J.N."/>
            <person name="Grimwood J."/>
            <person name="Jenkins J."/>
            <person name="Barry K."/>
            <person name="Lindquist E."/>
            <person name="Hellsten U."/>
            <person name="Deshpande S."/>
            <person name="Wang X."/>
            <person name="Wu X."/>
            <person name="Mitros T."/>
            <person name="Triplett J."/>
            <person name="Yang X."/>
            <person name="Ye C.Y."/>
            <person name="Mauro-Herrera M."/>
            <person name="Wang L."/>
            <person name="Li P."/>
            <person name="Sharma M."/>
            <person name="Sharma R."/>
            <person name="Ronald P.C."/>
            <person name="Panaud O."/>
            <person name="Kellogg E.A."/>
            <person name="Brutnell T.P."/>
            <person name="Doust A.N."/>
            <person name="Tuskan G.A."/>
            <person name="Rokhsar D."/>
            <person name="Devos K.M."/>
        </authorList>
    </citation>
    <scope>NUCLEOTIDE SEQUENCE [LARGE SCALE GENOMIC DNA]</scope>
    <source>
        <strain evidence="3">cv. Yugu1</strain>
        <strain evidence="1">Yugu1</strain>
    </source>
</reference>
<evidence type="ECO:0000313" key="2">
    <source>
        <dbReference type="EnsemblPlants" id="KQK87243"/>
    </source>
</evidence>
<reference evidence="2" key="3">
    <citation type="submission" date="2018-08" db="UniProtKB">
        <authorList>
            <consortium name="EnsemblPlants"/>
        </authorList>
    </citation>
    <scope>IDENTIFICATION</scope>
    <source>
        <strain evidence="2">Yugu1</strain>
    </source>
</reference>
<protein>
    <submittedName>
        <fullName evidence="1 2">Uncharacterized protein</fullName>
    </submittedName>
</protein>
<dbReference type="Gene3D" id="3.40.50.720">
    <property type="entry name" value="NAD(P)-binding Rossmann-like Domain"/>
    <property type="match status" value="1"/>
</dbReference>
<dbReference type="InterPro" id="IPR036291">
    <property type="entry name" value="NAD(P)-bd_dom_sf"/>
</dbReference>
<proteinExistence type="predicted"/>
<name>K4AGP4_SETIT</name>
<organism evidence="2 3">
    <name type="scientific">Setaria italica</name>
    <name type="common">Foxtail millet</name>
    <name type="synonym">Panicum italicum</name>
    <dbReference type="NCBI Taxonomy" id="4555"/>
    <lineage>
        <taxon>Eukaryota</taxon>
        <taxon>Viridiplantae</taxon>
        <taxon>Streptophyta</taxon>
        <taxon>Embryophyta</taxon>
        <taxon>Tracheophyta</taxon>
        <taxon>Spermatophyta</taxon>
        <taxon>Magnoliopsida</taxon>
        <taxon>Liliopsida</taxon>
        <taxon>Poales</taxon>
        <taxon>Poaceae</taxon>
        <taxon>PACMAD clade</taxon>
        <taxon>Panicoideae</taxon>
        <taxon>Panicodae</taxon>
        <taxon>Paniceae</taxon>
        <taxon>Cenchrinae</taxon>
        <taxon>Setaria</taxon>
    </lineage>
</organism>
<accession>K4AGP4</accession>
<dbReference type="HOGENOM" id="CLU_2019236_0_0_1"/>
<dbReference type="SMR" id="K4AGP4"/>
<dbReference type="EnsemblPlants" id="KQK87243">
    <property type="protein sequence ID" value="KQK87243"/>
    <property type="gene ID" value="SETIT_038051mg"/>
</dbReference>
<dbReference type="EMBL" id="CM003536">
    <property type="protein sequence ID" value="RCV41030.1"/>
    <property type="molecule type" value="Genomic_DNA"/>
</dbReference>
<dbReference type="STRING" id="4555.K4AGP4"/>
<dbReference type="EMBL" id="AGNK02005378">
    <property type="status" value="NOT_ANNOTATED_CDS"/>
    <property type="molecule type" value="Genomic_DNA"/>
</dbReference>
<reference evidence="1" key="2">
    <citation type="submission" date="2015-07" db="EMBL/GenBank/DDBJ databases">
        <authorList>
            <person name="Noorani M."/>
        </authorList>
    </citation>
    <scope>NUCLEOTIDE SEQUENCE</scope>
    <source>
        <strain evidence="1">Yugu1</strain>
    </source>
</reference>